<keyword evidence="3" id="KW-1185">Reference proteome</keyword>
<gene>
    <name evidence="2" type="ORF">BT96DRAFT_1004679</name>
</gene>
<reference evidence="2" key="1">
    <citation type="journal article" date="2019" name="Environ. Microbiol.">
        <title>Fungal ecological strategies reflected in gene transcription - a case study of two litter decomposers.</title>
        <authorList>
            <person name="Barbi F."/>
            <person name="Kohler A."/>
            <person name="Barry K."/>
            <person name="Baskaran P."/>
            <person name="Daum C."/>
            <person name="Fauchery L."/>
            <person name="Ihrmark K."/>
            <person name="Kuo A."/>
            <person name="LaButti K."/>
            <person name="Lipzen A."/>
            <person name="Morin E."/>
            <person name="Grigoriev I.V."/>
            <person name="Henrissat B."/>
            <person name="Lindahl B."/>
            <person name="Martin F."/>
        </authorList>
    </citation>
    <scope>NUCLEOTIDE SEQUENCE</scope>
    <source>
        <strain evidence="2">JB14</strain>
    </source>
</reference>
<proteinExistence type="predicted"/>
<dbReference type="EMBL" id="ML769772">
    <property type="protein sequence ID" value="KAE9387918.1"/>
    <property type="molecule type" value="Genomic_DNA"/>
</dbReference>
<dbReference type="Proteomes" id="UP000799118">
    <property type="component" value="Unassembled WGS sequence"/>
</dbReference>
<feature type="compositionally biased region" description="Pro residues" evidence="1">
    <location>
        <begin position="66"/>
        <end position="84"/>
    </location>
</feature>
<feature type="region of interest" description="Disordered" evidence="1">
    <location>
        <begin position="1"/>
        <end position="91"/>
    </location>
</feature>
<name>A0A6A4GQJ2_9AGAR</name>
<feature type="compositionally biased region" description="Basic and acidic residues" evidence="1">
    <location>
        <begin position="17"/>
        <end position="30"/>
    </location>
</feature>
<evidence type="ECO:0000256" key="1">
    <source>
        <dbReference type="SAM" id="MobiDB-lite"/>
    </source>
</evidence>
<accession>A0A6A4GQJ2</accession>
<evidence type="ECO:0000313" key="3">
    <source>
        <dbReference type="Proteomes" id="UP000799118"/>
    </source>
</evidence>
<dbReference type="AlphaFoldDB" id="A0A6A4GQJ2"/>
<organism evidence="2 3">
    <name type="scientific">Gymnopus androsaceus JB14</name>
    <dbReference type="NCBI Taxonomy" id="1447944"/>
    <lineage>
        <taxon>Eukaryota</taxon>
        <taxon>Fungi</taxon>
        <taxon>Dikarya</taxon>
        <taxon>Basidiomycota</taxon>
        <taxon>Agaricomycotina</taxon>
        <taxon>Agaricomycetes</taxon>
        <taxon>Agaricomycetidae</taxon>
        <taxon>Agaricales</taxon>
        <taxon>Marasmiineae</taxon>
        <taxon>Omphalotaceae</taxon>
        <taxon>Gymnopus</taxon>
    </lineage>
</organism>
<protein>
    <submittedName>
        <fullName evidence="2">Uncharacterized protein</fullName>
    </submittedName>
</protein>
<evidence type="ECO:0000313" key="2">
    <source>
        <dbReference type="EMBL" id="KAE9387918.1"/>
    </source>
</evidence>
<sequence length="155" mass="17252">MYTGQVHPRINSGGKTHQGDDPRGNIRDTDGDQWADLDQKGLRPSCHPRTSEGEISLPDESLTPPMSSPPPPDPLPAPAPPPCINPHTLDQFKSTTVNSHFGTSRPLKRDWMDQVAIQQLHEQDLQEIGDLQFPDQGIDFNINGYPTKCQHNPIY</sequence>
<dbReference type="OrthoDB" id="3129342at2759"/>